<name>A0A1G9U1G5_9ACTN</name>
<dbReference type="PRINTS" id="PR00080">
    <property type="entry name" value="SDRFAMILY"/>
</dbReference>
<comment type="similarity">
    <text evidence="1">Belongs to the short-chain dehydrogenases/reductases (SDR) family.</text>
</comment>
<keyword evidence="5" id="KW-1185">Reference proteome</keyword>
<dbReference type="PANTHER" id="PTHR42760:SF133">
    <property type="entry name" value="3-OXOACYL-[ACYL-CARRIER-PROTEIN] REDUCTASE"/>
    <property type="match status" value="1"/>
</dbReference>
<protein>
    <submittedName>
        <fullName evidence="4">3-oxoacyl-[acyl-carrier protein] reductase</fullName>
    </submittedName>
</protein>
<feature type="domain" description="Ketoreductase" evidence="3">
    <location>
        <begin position="16"/>
        <end position="160"/>
    </location>
</feature>
<evidence type="ECO:0000256" key="1">
    <source>
        <dbReference type="ARBA" id="ARBA00006484"/>
    </source>
</evidence>
<proteinExistence type="inferred from homology"/>
<dbReference type="InterPro" id="IPR036291">
    <property type="entry name" value="NAD(P)-bd_dom_sf"/>
</dbReference>
<dbReference type="Pfam" id="PF13561">
    <property type="entry name" value="adh_short_C2"/>
    <property type="match status" value="1"/>
</dbReference>
<organism evidence="4 5">
    <name type="scientific">Streptomyces wuyuanensis</name>
    <dbReference type="NCBI Taxonomy" id="1196353"/>
    <lineage>
        <taxon>Bacteria</taxon>
        <taxon>Bacillati</taxon>
        <taxon>Actinomycetota</taxon>
        <taxon>Actinomycetes</taxon>
        <taxon>Kitasatosporales</taxon>
        <taxon>Streptomycetaceae</taxon>
        <taxon>Streptomyces</taxon>
    </lineage>
</organism>
<evidence type="ECO:0000256" key="2">
    <source>
        <dbReference type="ARBA" id="ARBA00023002"/>
    </source>
</evidence>
<gene>
    <name evidence="4" type="ORF">SAMN05444921_109235</name>
</gene>
<dbReference type="Gene3D" id="3.40.50.720">
    <property type="entry name" value="NAD(P)-binding Rossmann-like Domain"/>
    <property type="match status" value="1"/>
</dbReference>
<accession>A0A1G9U1G5</accession>
<dbReference type="SUPFAM" id="SSF51735">
    <property type="entry name" value="NAD(P)-binding Rossmann-fold domains"/>
    <property type="match status" value="1"/>
</dbReference>
<dbReference type="Proteomes" id="UP000199063">
    <property type="component" value="Unassembled WGS sequence"/>
</dbReference>
<reference evidence="5" key="1">
    <citation type="submission" date="2016-10" db="EMBL/GenBank/DDBJ databases">
        <authorList>
            <person name="Varghese N."/>
            <person name="Submissions S."/>
        </authorList>
    </citation>
    <scope>NUCLEOTIDE SEQUENCE [LARGE SCALE GENOMIC DNA]</scope>
    <source>
        <strain evidence="5">CGMCC 4.7042</strain>
    </source>
</reference>
<evidence type="ECO:0000259" key="3">
    <source>
        <dbReference type="SMART" id="SM00822"/>
    </source>
</evidence>
<dbReference type="GO" id="GO:0016616">
    <property type="term" value="F:oxidoreductase activity, acting on the CH-OH group of donors, NAD or NADP as acceptor"/>
    <property type="evidence" value="ECO:0007669"/>
    <property type="project" value="TreeGrafter"/>
</dbReference>
<dbReference type="PANTHER" id="PTHR42760">
    <property type="entry name" value="SHORT-CHAIN DEHYDROGENASES/REDUCTASES FAMILY MEMBER"/>
    <property type="match status" value="1"/>
</dbReference>
<dbReference type="InterPro" id="IPR002347">
    <property type="entry name" value="SDR_fam"/>
</dbReference>
<evidence type="ECO:0000313" key="5">
    <source>
        <dbReference type="Proteomes" id="UP000199063"/>
    </source>
</evidence>
<dbReference type="EMBL" id="FNHI01000009">
    <property type="protein sequence ID" value="SDM53776.1"/>
    <property type="molecule type" value="Genomic_DNA"/>
</dbReference>
<dbReference type="AlphaFoldDB" id="A0A1G9U1G5"/>
<dbReference type="STRING" id="1196353.SAMN05444921_109235"/>
<dbReference type="SMART" id="SM00822">
    <property type="entry name" value="PKS_KR"/>
    <property type="match status" value="1"/>
</dbReference>
<dbReference type="OrthoDB" id="9808187at2"/>
<sequence length="262" mass="27350">MERDGQGIAGRDLAGQVAVVTGAASGIGLAVAREFAAAGAKVAIADIDAGRAEDAAQRLAATGAEAVGLRVDVSSREAVAALFSGVEERLGPVDVLVNNAGISIDHGIRRITDEEWRRTHAVNQTGVFLCSQAAAASMIPRRKGRIVNVASRAWLGWYGQLTYASSKGGVVSATRSLAIELAKHGITVNCLAPGLIDTPLLRREPHEVMDRLMLAQPMGTLGDPADVAWAARWFASPASRSVTGQVLYVCGGKSLYAQPARA</sequence>
<dbReference type="PRINTS" id="PR00081">
    <property type="entry name" value="GDHRDH"/>
</dbReference>
<dbReference type="InterPro" id="IPR057326">
    <property type="entry name" value="KR_dom"/>
</dbReference>
<evidence type="ECO:0000313" key="4">
    <source>
        <dbReference type="EMBL" id="SDM53776.1"/>
    </source>
</evidence>
<keyword evidence="2" id="KW-0560">Oxidoreductase</keyword>
<dbReference type="FunFam" id="3.40.50.720:FF:000084">
    <property type="entry name" value="Short-chain dehydrogenase reductase"/>
    <property type="match status" value="1"/>
</dbReference>